<sequence>MLYSTSTWHVWFPPIWLVPSPDQSAKSITSHLRSSRWPFCSITEKINNAKAKIRAIPPNQQHLIFTGKGAWPSTNYIYLPYYDLDSIPLATPHLRREAAGRRAYHFGLQYPERIHPSLGPSSAQRYTDLCGREEVQSSDTINNVKAQISPLTSNVLFSPVNSSRITARCLITTFRRG</sequence>
<reference evidence="1 2" key="1">
    <citation type="submission" date="2014-04" db="EMBL/GenBank/DDBJ databases">
        <authorList>
            <consortium name="DOE Joint Genome Institute"/>
            <person name="Kuo A."/>
            <person name="Tarkka M."/>
            <person name="Buscot F."/>
            <person name="Kohler A."/>
            <person name="Nagy L.G."/>
            <person name="Floudas D."/>
            <person name="Copeland A."/>
            <person name="Barry K.W."/>
            <person name="Cichocki N."/>
            <person name="Veneault-Fourrey C."/>
            <person name="LaButti K."/>
            <person name="Lindquist E.A."/>
            <person name="Lipzen A."/>
            <person name="Lundell T."/>
            <person name="Morin E."/>
            <person name="Murat C."/>
            <person name="Sun H."/>
            <person name="Tunlid A."/>
            <person name="Henrissat B."/>
            <person name="Grigoriev I.V."/>
            <person name="Hibbett D.S."/>
            <person name="Martin F."/>
            <person name="Nordberg H.P."/>
            <person name="Cantor M.N."/>
            <person name="Hua S.X."/>
        </authorList>
    </citation>
    <scope>NUCLEOTIDE SEQUENCE [LARGE SCALE GENOMIC DNA]</scope>
    <source>
        <strain evidence="1 2">F 1598</strain>
    </source>
</reference>
<proteinExistence type="predicted"/>
<protein>
    <submittedName>
        <fullName evidence="1">Uncharacterized protein</fullName>
    </submittedName>
</protein>
<reference evidence="2" key="2">
    <citation type="submission" date="2015-01" db="EMBL/GenBank/DDBJ databases">
        <title>Evolutionary Origins and Diversification of the Mycorrhizal Mutualists.</title>
        <authorList>
            <consortium name="DOE Joint Genome Institute"/>
            <consortium name="Mycorrhizal Genomics Consortium"/>
            <person name="Kohler A."/>
            <person name="Kuo A."/>
            <person name="Nagy L.G."/>
            <person name="Floudas D."/>
            <person name="Copeland A."/>
            <person name="Barry K.W."/>
            <person name="Cichocki N."/>
            <person name="Veneault-Fourrey C."/>
            <person name="LaButti K."/>
            <person name="Lindquist E.A."/>
            <person name="Lipzen A."/>
            <person name="Lundell T."/>
            <person name="Morin E."/>
            <person name="Murat C."/>
            <person name="Riley R."/>
            <person name="Ohm R."/>
            <person name="Sun H."/>
            <person name="Tunlid A."/>
            <person name="Henrissat B."/>
            <person name="Grigoriev I.V."/>
            <person name="Hibbett D.S."/>
            <person name="Martin F."/>
        </authorList>
    </citation>
    <scope>NUCLEOTIDE SEQUENCE [LARGE SCALE GENOMIC DNA]</scope>
    <source>
        <strain evidence="2">F 1598</strain>
    </source>
</reference>
<dbReference type="HOGENOM" id="CLU_1518451_0_0_1"/>
<gene>
    <name evidence="1" type="ORF">PILCRDRAFT_447099</name>
</gene>
<accession>A0A0C3B9J1</accession>
<dbReference type="AlphaFoldDB" id="A0A0C3B9J1"/>
<dbReference type="InParanoid" id="A0A0C3B9J1"/>
<dbReference type="Proteomes" id="UP000054166">
    <property type="component" value="Unassembled WGS sequence"/>
</dbReference>
<keyword evidence="2" id="KW-1185">Reference proteome</keyword>
<evidence type="ECO:0000313" key="1">
    <source>
        <dbReference type="EMBL" id="KIM82968.1"/>
    </source>
</evidence>
<organism evidence="1 2">
    <name type="scientific">Piloderma croceum (strain F 1598)</name>
    <dbReference type="NCBI Taxonomy" id="765440"/>
    <lineage>
        <taxon>Eukaryota</taxon>
        <taxon>Fungi</taxon>
        <taxon>Dikarya</taxon>
        <taxon>Basidiomycota</taxon>
        <taxon>Agaricomycotina</taxon>
        <taxon>Agaricomycetes</taxon>
        <taxon>Agaricomycetidae</taxon>
        <taxon>Atheliales</taxon>
        <taxon>Atheliaceae</taxon>
        <taxon>Piloderma</taxon>
    </lineage>
</organism>
<evidence type="ECO:0000313" key="2">
    <source>
        <dbReference type="Proteomes" id="UP000054166"/>
    </source>
</evidence>
<name>A0A0C3B9J1_PILCF</name>
<dbReference type="EMBL" id="KN832992">
    <property type="protein sequence ID" value="KIM82968.1"/>
    <property type="molecule type" value="Genomic_DNA"/>
</dbReference>